<protein>
    <recommendedName>
        <fullName evidence="2">Glyoxylate reductase/hydroxypyruvate reductase</fullName>
    </recommendedName>
</protein>
<dbReference type="CDD" id="cd05301">
    <property type="entry name" value="GDH"/>
    <property type="match status" value="1"/>
</dbReference>
<evidence type="ECO:0000259" key="4">
    <source>
        <dbReference type="Pfam" id="PF00389"/>
    </source>
</evidence>
<comment type="similarity">
    <text evidence="3">Belongs to the D-isomer specific 2-hydroxyacid dehydrogenase family.</text>
</comment>
<dbReference type="Pfam" id="PF00389">
    <property type="entry name" value="2-Hacid_dh"/>
    <property type="match status" value="1"/>
</dbReference>
<evidence type="ECO:0000313" key="7">
    <source>
        <dbReference type="Proteomes" id="UP000014500"/>
    </source>
</evidence>
<dbReference type="GO" id="GO:0051287">
    <property type="term" value="F:NAD binding"/>
    <property type="evidence" value="ECO:0007669"/>
    <property type="project" value="InterPro"/>
</dbReference>
<dbReference type="InterPro" id="IPR006139">
    <property type="entry name" value="D-isomer_2_OHA_DH_cat_dom"/>
</dbReference>
<feature type="domain" description="D-isomer specific 2-hydroxyacid dehydrogenase catalytic" evidence="4">
    <location>
        <begin position="11"/>
        <end position="324"/>
    </location>
</feature>
<dbReference type="EnsemblMetazoa" id="SMAR003739-RA">
    <property type="protein sequence ID" value="SMAR003739-PA"/>
    <property type="gene ID" value="SMAR003739"/>
</dbReference>
<dbReference type="Proteomes" id="UP000014500">
    <property type="component" value="Unassembled WGS sequence"/>
</dbReference>
<dbReference type="eggNOG" id="KOG0069">
    <property type="taxonomic scope" value="Eukaryota"/>
</dbReference>
<dbReference type="InterPro" id="IPR006140">
    <property type="entry name" value="D-isomer_DH_NAD-bd"/>
</dbReference>
<keyword evidence="1 3" id="KW-0560">Oxidoreductase</keyword>
<reference evidence="7" key="1">
    <citation type="submission" date="2011-05" db="EMBL/GenBank/DDBJ databases">
        <authorList>
            <person name="Richards S.R."/>
            <person name="Qu J."/>
            <person name="Jiang H."/>
            <person name="Jhangiani S.N."/>
            <person name="Agravi P."/>
            <person name="Goodspeed R."/>
            <person name="Gross S."/>
            <person name="Mandapat C."/>
            <person name="Jackson L."/>
            <person name="Mathew T."/>
            <person name="Pu L."/>
            <person name="Thornton R."/>
            <person name="Saada N."/>
            <person name="Wilczek-Boney K.B."/>
            <person name="Lee S."/>
            <person name="Kovar C."/>
            <person name="Wu Y."/>
            <person name="Scherer S.E."/>
            <person name="Worley K.C."/>
            <person name="Muzny D.M."/>
            <person name="Gibbs R."/>
        </authorList>
    </citation>
    <scope>NUCLEOTIDE SEQUENCE</scope>
    <source>
        <strain evidence="7">Brora</strain>
    </source>
</reference>
<dbReference type="PANTHER" id="PTHR10996:SF277">
    <property type="entry name" value="GLYOXYLATE REDUCTASE_HYDROXYPYRUVATE REDUCTASE"/>
    <property type="match status" value="1"/>
</dbReference>
<evidence type="ECO:0000313" key="6">
    <source>
        <dbReference type="EnsemblMetazoa" id="SMAR003739-PA"/>
    </source>
</evidence>
<evidence type="ECO:0000256" key="2">
    <source>
        <dbReference type="ARBA" id="ARBA00073306"/>
    </source>
</evidence>
<dbReference type="AlphaFoldDB" id="T1IRP0"/>
<sequence>MNSFNKKPQVFITDGNFPQIALDLLKTNCDVEITTHDVSPRHELLNRARIKNALIVVPPNKIDKELLDFAGKQLKCISTYSVGFDHLDVKECRERGITTCHTPNVLTNTVAELGIALMLSGARRVVEASNAITNGEWVKSYTSNWMFGTDIVNSVIGIFGFGRIGQALAKRLQPFEPKKIIYCDAFDVIVDSSLKVEKVNFTQLLEQSDFLIVSSTLTAETYHIFNEDAFLKMKSNALFVNISRGKLVDQTALVSALKNNIIQAAALDVMEEEPIKADDPLLTLPNCTLTPHVGTATFTCRAKMAISAVENVLNFFSNQPIEGEIKI</sequence>
<dbReference type="GO" id="GO:0005829">
    <property type="term" value="C:cytosol"/>
    <property type="evidence" value="ECO:0007669"/>
    <property type="project" value="TreeGrafter"/>
</dbReference>
<dbReference type="SUPFAM" id="SSF51735">
    <property type="entry name" value="NAD(P)-binding Rossmann-fold domains"/>
    <property type="match status" value="1"/>
</dbReference>
<evidence type="ECO:0000256" key="1">
    <source>
        <dbReference type="ARBA" id="ARBA00023002"/>
    </source>
</evidence>
<dbReference type="STRING" id="126957.T1IRP0"/>
<evidence type="ECO:0000256" key="3">
    <source>
        <dbReference type="RuleBase" id="RU003719"/>
    </source>
</evidence>
<dbReference type="PANTHER" id="PTHR10996">
    <property type="entry name" value="2-HYDROXYACID DEHYDROGENASE-RELATED"/>
    <property type="match status" value="1"/>
</dbReference>
<dbReference type="PROSITE" id="PS00065">
    <property type="entry name" value="D_2_HYDROXYACID_DH_1"/>
    <property type="match status" value="1"/>
</dbReference>
<dbReference type="InterPro" id="IPR029753">
    <property type="entry name" value="D-isomer_DH_CS"/>
</dbReference>
<dbReference type="PhylomeDB" id="T1IRP0"/>
<dbReference type="GO" id="GO:0008465">
    <property type="term" value="F:hydroxypyruvate reductase (NADH) activity"/>
    <property type="evidence" value="ECO:0007669"/>
    <property type="project" value="TreeGrafter"/>
</dbReference>
<dbReference type="Pfam" id="PF02826">
    <property type="entry name" value="2-Hacid_dh_C"/>
    <property type="match status" value="1"/>
</dbReference>
<feature type="domain" description="D-isomer specific 2-hydroxyacid dehydrogenase NAD-binding" evidence="5">
    <location>
        <begin position="115"/>
        <end position="294"/>
    </location>
</feature>
<dbReference type="EMBL" id="JH431373">
    <property type="status" value="NOT_ANNOTATED_CDS"/>
    <property type="molecule type" value="Genomic_DNA"/>
</dbReference>
<keyword evidence="7" id="KW-1185">Reference proteome</keyword>
<dbReference type="Gene3D" id="3.40.50.720">
    <property type="entry name" value="NAD(P)-binding Rossmann-like Domain"/>
    <property type="match status" value="2"/>
</dbReference>
<dbReference type="SUPFAM" id="SSF52283">
    <property type="entry name" value="Formate/glycerate dehydrogenase catalytic domain-like"/>
    <property type="match status" value="1"/>
</dbReference>
<dbReference type="InterPro" id="IPR050223">
    <property type="entry name" value="D-isomer_2-hydroxyacid_DH"/>
</dbReference>
<dbReference type="PROSITE" id="PS00671">
    <property type="entry name" value="D_2_HYDROXYACID_DH_3"/>
    <property type="match status" value="1"/>
</dbReference>
<reference evidence="6" key="2">
    <citation type="submission" date="2015-02" db="UniProtKB">
        <authorList>
            <consortium name="EnsemblMetazoa"/>
        </authorList>
    </citation>
    <scope>IDENTIFICATION</scope>
</reference>
<evidence type="ECO:0000259" key="5">
    <source>
        <dbReference type="Pfam" id="PF02826"/>
    </source>
</evidence>
<accession>T1IRP0</accession>
<dbReference type="InterPro" id="IPR029752">
    <property type="entry name" value="D-isomer_DH_CS1"/>
</dbReference>
<proteinExistence type="inferred from homology"/>
<dbReference type="FunFam" id="3.40.50.720:FF:000026">
    <property type="entry name" value="Glyoxylate/hydroxypyruvate reductase B"/>
    <property type="match status" value="1"/>
</dbReference>
<dbReference type="InterPro" id="IPR036291">
    <property type="entry name" value="NAD(P)-bd_dom_sf"/>
</dbReference>
<dbReference type="GO" id="GO:0030267">
    <property type="term" value="F:glyoxylate reductase (NADPH) activity"/>
    <property type="evidence" value="ECO:0007669"/>
    <property type="project" value="TreeGrafter"/>
</dbReference>
<dbReference type="HOGENOM" id="CLU_019796_1_2_1"/>
<name>T1IRP0_STRMM</name>
<organism evidence="6 7">
    <name type="scientific">Strigamia maritima</name>
    <name type="common">European centipede</name>
    <name type="synonym">Geophilus maritimus</name>
    <dbReference type="NCBI Taxonomy" id="126957"/>
    <lineage>
        <taxon>Eukaryota</taxon>
        <taxon>Metazoa</taxon>
        <taxon>Ecdysozoa</taxon>
        <taxon>Arthropoda</taxon>
        <taxon>Myriapoda</taxon>
        <taxon>Chilopoda</taxon>
        <taxon>Pleurostigmophora</taxon>
        <taxon>Geophilomorpha</taxon>
        <taxon>Linotaeniidae</taxon>
        <taxon>Strigamia</taxon>
    </lineage>
</organism>